<dbReference type="Gene3D" id="1.10.101.10">
    <property type="entry name" value="PGBD-like superfamily/PGBD"/>
    <property type="match status" value="1"/>
</dbReference>
<evidence type="ECO:0000259" key="3">
    <source>
        <dbReference type="Pfam" id="PF01471"/>
    </source>
</evidence>
<keyword evidence="2" id="KW-0732">Signal</keyword>
<proteinExistence type="predicted"/>
<dbReference type="EMBL" id="MFAD01000010">
    <property type="protein sequence ID" value="OGD70631.1"/>
    <property type="molecule type" value="Genomic_DNA"/>
</dbReference>
<evidence type="ECO:0000259" key="4">
    <source>
        <dbReference type="Pfam" id="PF01520"/>
    </source>
</evidence>
<dbReference type="PANTHER" id="PTHR30404">
    <property type="entry name" value="N-ACETYLMURAMOYL-L-ALANINE AMIDASE"/>
    <property type="match status" value="1"/>
</dbReference>
<evidence type="ECO:0008006" key="7">
    <source>
        <dbReference type="Google" id="ProtNLM"/>
    </source>
</evidence>
<dbReference type="InterPro" id="IPR036365">
    <property type="entry name" value="PGBD-like_sf"/>
</dbReference>
<dbReference type="Pfam" id="PF01520">
    <property type="entry name" value="Amidase_3"/>
    <property type="match status" value="1"/>
</dbReference>
<sequence>MFRIFFFLFSILFINPVFASAFFQVSITPEDLKNNYSQAVADESKKFKILIVPGHDNGNWGTEYMGVREADLNVQVAEYLTQLLRKEKQFEVYLLRNSEGYDSYFLNYVSNNKNVITDFINKHKNEMLQLLETGQIDSVNGVEHINAPTDVVMMLYGANKWANDLDSDIVIHLHFNDYPRRFSDQEGKYSGFSIYIPEKQYSNATSSRAVAESVAKSLNKFFATSNYEKEGYGTGIVEDQELIAIGAYNTLKPASLLVEYGYIYEPQFTHPDTREFVLRELAFQTYLGIKRYFDVEDSFSAYVLPYYWEKNLKKGIKQSKDVFALQTFLASKGHYPPTGLNLNDCPITGNFGDCTFKAVQQYQSAVKIYPVSGYIGPVTRAKLNATK</sequence>
<dbReference type="Proteomes" id="UP000186545">
    <property type="component" value="Unassembled WGS sequence"/>
</dbReference>
<dbReference type="SUPFAM" id="SSF47090">
    <property type="entry name" value="PGBD-like"/>
    <property type="match status" value="1"/>
</dbReference>
<keyword evidence="1" id="KW-0378">Hydrolase</keyword>
<dbReference type="GO" id="GO:0008745">
    <property type="term" value="F:N-acetylmuramoyl-L-alanine amidase activity"/>
    <property type="evidence" value="ECO:0007669"/>
    <property type="project" value="InterPro"/>
</dbReference>
<name>A0A1F5ETA4_9BACT</name>
<dbReference type="Gene3D" id="3.40.630.40">
    <property type="entry name" value="Zn-dependent exopeptidases"/>
    <property type="match status" value="1"/>
</dbReference>
<comment type="caution">
    <text evidence="5">The sequence shown here is derived from an EMBL/GenBank/DDBJ whole genome shotgun (WGS) entry which is preliminary data.</text>
</comment>
<dbReference type="SUPFAM" id="SSF53187">
    <property type="entry name" value="Zn-dependent exopeptidases"/>
    <property type="match status" value="1"/>
</dbReference>
<dbReference type="GO" id="GO:0030288">
    <property type="term" value="C:outer membrane-bounded periplasmic space"/>
    <property type="evidence" value="ECO:0007669"/>
    <property type="project" value="TreeGrafter"/>
</dbReference>
<organism evidence="5 6">
    <name type="scientific">Candidatus Campbellbacteria bacterium RIFCSPLOWO2_02_FULL_35_11</name>
    <dbReference type="NCBI Taxonomy" id="1797581"/>
    <lineage>
        <taxon>Bacteria</taxon>
        <taxon>Candidatus Campbelliibacteriota</taxon>
    </lineage>
</organism>
<gene>
    <name evidence="5" type="ORF">A3I18_00605</name>
</gene>
<dbReference type="InterPro" id="IPR002477">
    <property type="entry name" value="Peptidoglycan-bd-like"/>
</dbReference>
<feature type="domain" description="MurNAc-LAA" evidence="4">
    <location>
        <begin position="49"/>
        <end position="267"/>
    </location>
</feature>
<dbReference type="GO" id="GO:0009253">
    <property type="term" value="P:peptidoglycan catabolic process"/>
    <property type="evidence" value="ECO:0007669"/>
    <property type="project" value="InterPro"/>
</dbReference>
<evidence type="ECO:0000313" key="5">
    <source>
        <dbReference type="EMBL" id="OGD70631.1"/>
    </source>
</evidence>
<dbReference type="InterPro" id="IPR036366">
    <property type="entry name" value="PGBDSf"/>
</dbReference>
<feature type="signal peptide" evidence="2">
    <location>
        <begin position="1"/>
        <end position="19"/>
    </location>
</feature>
<accession>A0A1F5ETA4</accession>
<protein>
    <recommendedName>
        <fullName evidence="7">MurNAc-LAA domain-containing protein</fullName>
    </recommendedName>
</protein>
<dbReference type="Pfam" id="PF01471">
    <property type="entry name" value="PG_binding_1"/>
    <property type="match status" value="1"/>
</dbReference>
<evidence type="ECO:0000256" key="1">
    <source>
        <dbReference type="ARBA" id="ARBA00022801"/>
    </source>
</evidence>
<dbReference type="PANTHER" id="PTHR30404:SF0">
    <property type="entry name" value="N-ACETYLMURAMOYL-L-ALANINE AMIDASE AMIC"/>
    <property type="match status" value="1"/>
</dbReference>
<dbReference type="AlphaFoldDB" id="A0A1F5ETA4"/>
<dbReference type="InterPro" id="IPR050695">
    <property type="entry name" value="N-acetylmuramoyl_amidase_3"/>
</dbReference>
<feature type="chain" id="PRO_5009224813" description="MurNAc-LAA domain-containing protein" evidence="2">
    <location>
        <begin position="20"/>
        <end position="387"/>
    </location>
</feature>
<dbReference type="InterPro" id="IPR002508">
    <property type="entry name" value="MurNAc-LAA_cat"/>
</dbReference>
<feature type="domain" description="Peptidoglycan binding-like" evidence="3">
    <location>
        <begin position="319"/>
        <end position="383"/>
    </location>
</feature>
<evidence type="ECO:0000313" key="6">
    <source>
        <dbReference type="Proteomes" id="UP000186545"/>
    </source>
</evidence>
<evidence type="ECO:0000256" key="2">
    <source>
        <dbReference type="SAM" id="SignalP"/>
    </source>
</evidence>
<reference evidence="5 6" key="1">
    <citation type="journal article" date="2016" name="Nat. Commun.">
        <title>Thousands of microbial genomes shed light on interconnected biogeochemical processes in an aquifer system.</title>
        <authorList>
            <person name="Anantharaman K."/>
            <person name="Brown C.T."/>
            <person name="Hug L.A."/>
            <person name="Sharon I."/>
            <person name="Castelle C.J."/>
            <person name="Probst A.J."/>
            <person name="Thomas B.C."/>
            <person name="Singh A."/>
            <person name="Wilkins M.J."/>
            <person name="Karaoz U."/>
            <person name="Brodie E.L."/>
            <person name="Williams K.H."/>
            <person name="Hubbard S.S."/>
            <person name="Banfield J.F."/>
        </authorList>
    </citation>
    <scope>NUCLEOTIDE SEQUENCE [LARGE SCALE GENOMIC DNA]</scope>
</reference>